<evidence type="ECO:0000313" key="1">
    <source>
        <dbReference type="EMBL" id="ALO80143.1"/>
    </source>
</evidence>
<dbReference type="Proteomes" id="UP000229115">
    <property type="component" value="Segment"/>
</dbReference>
<reference evidence="1 2" key="1">
    <citation type="submission" date="2015-10" db="EMBL/GenBank/DDBJ databases">
        <title>Large-scale maps of variable infection efficiencies in aquatic Bacteriodetes phage-host model systems.</title>
        <authorList>
            <person name="Holmfeldt K."/>
            <person name="Solonenko N."/>
            <person name="Howard-Varona C."/>
            <person name="Moreno M."/>
            <person name="Malmstrom R.R."/>
            <person name="Blow M.J."/>
            <person name="Sullivan M.B."/>
        </authorList>
    </citation>
    <scope>NUCLEOTIDE SEQUENCE [LARGE SCALE GENOMIC DNA]</scope>
</reference>
<organism evidence="1 2">
    <name type="scientific">Cellulophaga phage phi4:1_13</name>
    <dbReference type="NCBI Taxonomy" id="1747284"/>
    <lineage>
        <taxon>Viruses</taxon>
        <taxon>Duplodnaviria</taxon>
        <taxon>Heunggongvirae</taxon>
        <taxon>Uroviricota</taxon>
        <taxon>Caudoviricetes</taxon>
        <taxon>Lightbulbvirus</taxon>
        <taxon>Lightbulbvirus Cba41</taxon>
    </lineage>
</organism>
<evidence type="ECO:0000313" key="2">
    <source>
        <dbReference type="Proteomes" id="UP000229115"/>
    </source>
</evidence>
<dbReference type="EMBL" id="KT962245">
    <property type="protein sequence ID" value="ALO80143.1"/>
    <property type="molecule type" value="Genomic_RNA"/>
</dbReference>
<accession>A0A0S2MW49</accession>
<protein>
    <submittedName>
        <fullName evidence="1">Uncharacterized protein</fullName>
    </submittedName>
</protein>
<proteinExistence type="predicted"/>
<sequence length="226" mass="26180">MEKRKLYLLIAKALDDVNNSLAHLRSIWEDNEEAEEILNNDEYPFAGDLGDNCIFSDYAETCLKLLIEREEKRFKVLNKYEYKLSTGTIWGSFDHGEVIAENEEEAIKKAKKELTENLEKINLAMKHCDITSGFVLDMNIDSLEFEFIGVSSVEGKGKTVKKLNRLVKALNTERIPFTLIREQEQFRINIDNSPTVYFIINSKGYFTYDSISITIMDIKKFAQEHK</sequence>
<gene>
    <name evidence="1" type="ORF">Phi4113_134</name>
</gene>
<name>A0A0S2MW49_9CAUD</name>